<dbReference type="Proteomes" id="UP001500683">
    <property type="component" value="Unassembled WGS sequence"/>
</dbReference>
<sequence>MEHMSRDELLALPATTSVENAARALGLGRTRAYELARRDRFPCKVIRIGVSYRVVTADLHRLLGVTGAERPSS</sequence>
<evidence type="ECO:0008006" key="3">
    <source>
        <dbReference type="Google" id="ProtNLM"/>
    </source>
</evidence>
<dbReference type="EMBL" id="BAAAZG010000039">
    <property type="protein sequence ID" value="GAA4085846.1"/>
    <property type="molecule type" value="Genomic_DNA"/>
</dbReference>
<gene>
    <name evidence="1" type="ORF">GCM10022214_52310</name>
</gene>
<proteinExistence type="predicted"/>
<accession>A0ABP7WC57</accession>
<evidence type="ECO:0000313" key="2">
    <source>
        <dbReference type="Proteomes" id="UP001500683"/>
    </source>
</evidence>
<keyword evidence="2" id="KW-1185">Reference proteome</keyword>
<organism evidence="1 2">
    <name type="scientific">Actinomadura miaoliensis</name>
    <dbReference type="NCBI Taxonomy" id="430685"/>
    <lineage>
        <taxon>Bacteria</taxon>
        <taxon>Bacillati</taxon>
        <taxon>Actinomycetota</taxon>
        <taxon>Actinomycetes</taxon>
        <taxon>Streptosporangiales</taxon>
        <taxon>Thermomonosporaceae</taxon>
        <taxon>Actinomadura</taxon>
    </lineage>
</organism>
<protein>
    <recommendedName>
        <fullName evidence="3">Helix-turn-helix domain-containing protein</fullName>
    </recommendedName>
</protein>
<reference evidence="2" key="1">
    <citation type="journal article" date="2019" name="Int. J. Syst. Evol. Microbiol.">
        <title>The Global Catalogue of Microorganisms (GCM) 10K type strain sequencing project: providing services to taxonomists for standard genome sequencing and annotation.</title>
        <authorList>
            <consortium name="The Broad Institute Genomics Platform"/>
            <consortium name="The Broad Institute Genome Sequencing Center for Infectious Disease"/>
            <person name="Wu L."/>
            <person name="Ma J."/>
        </authorList>
    </citation>
    <scope>NUCLEOTIDE SEQUENCE [LARGE SCALE GENOMIC DNA]</scope>
    <source>
        <strain evidence="2">JCM 16702</strain>
    </source>
</reference>
<comment type="caution">
    <text evidence="1">The sequence shown here is derived from an EMBL/GenBank/DDBJ whole genome shotgun (WGS) entry which is preliminary data.</text>
</comment>
<name>A0ABP7WC57_9ACTN</name>
<evidence type="ECO:0000313" key="1">
    <source>
        <dbReference type="EMBL" id="GAA4085846.1"/>
    </source>
</evidence>